<proteinExistence type="inferred from homology"/>
<dbReference type="InterPro" id="IPR017911">
    <property type="entry name" value="MacB-like_ATP-bd"/>
</dbReference>
<dbReference type="InterPro" id="IPR017871">
    <property type="entry name" value="ABC_transporter-like_CS"/>
</dbReference>
<dbReference type="Proteomes" id="UP000183687">
    <property type="component" value="Unassembled WGS sequence"/>
</dbReference>
<evidence type="ECO:0000256" key="10">
    <source>
        <dbReference type="SAM" id="Phobius"/>
    </source>
</evidence>
<keyword evidence="6" id="KW-0067">ATP-binding</keyword>
<comment type="similarity">
    <text evidence="9">Belongs to the ABC transporter superfamily. Macrolide exporter (TC 3.A.1.122) family.</text>
</comment>
<keyword evidence="3" id="KW-1003">Cell membrane</keyword>
<evidence type="ECO:0000256" key="4">
    <source>
        <dbReference type="ARBA" id="ARBA00022692"/>
    </source>
</evidence>
<dbReference type="GO" id="GO:0005886">
    <property type="term" value="C:plasma membrane"/>
    <property type="evidence" value="ECO:0007669"/>
    <property type="project" value="UniProtKB-SubCell"/>
</dbReference>
<reference evidence="12 13" key="1">
    <citation type="submission" date="2016-10" db="EMBL/GenBank/DDBJ databases">
        <authorList>
            <person name="Varghese N."/>
            <person name="Submissions S."/>
        </authorList>
    </citation>
    <scope>NUCLEOTIDE SEQUENCE [LARGE SCALE GENOMIC DNA]</scope>
    <source>
        <strain evidence="12 13">DSM 20586</strain>
    </source>
</reference>
<name>A0AB38A8E0_9ACTN</name>
<evidence type="ECO:0000256" key="8">
    <source>
        <dbReference type="ARBA" id="ARBA00023136"/>
    </source>
</evidence>
<comment type="subcellular location">
    <subcellularLocation>
        <location evidence="1">Cell inner membrane</location>
        <topology evidence="1">Multi-pass membrane protein</topology>
    </subcellularLocation>
</comment>
<dbReference type="GO" id="GO:0098796">
    <property type="term" value="C:membrane protein complex"/>
    <property type="evidence" value="ECO:0007669"/>
    <property type="project" value="UniProtKB-ARBA"/>
</dbReference>
<dbReference type="GO" id="GO:0005524">
    <property type="term" value="F:ATP binding"/>
    <property type="evidence" value="ECO:0007669"/>
    <property type="project" value="UniProtKB-KW"/>
</dbReference>
<dbReference type="Pfam" id="PF00005">
    <property type="entry name" value="ABC_tran"/>
    <property type="match status" value="1"/>
</dbReference>
<feature type="domain" description="ABC transporter" evidence="11">
    <location>
        <begin position="2"/>
        <end position="240"/>
    </location>
</feature>
<feature type="transmembrane region" description="Helical" evidence="10">
    <location>
        <begin position="1063"/>
        <end position="1085"/>
    </location>
</feature>
<dbReference type="FunFam" id="3.40.50.300:FF:000032">
    <property type="entry name" value="Export ABC transporter ATP-binding protein"/>
    <property type="match status" value="1"/>
</dbReference>
<dbReference type="InterPro" id="IPR003593">
    <property type="entry name" value="AAA+_ATPase"/>
</dbReference>
<sequence>MIELKNIHKAYTTGSFVQTALDDVSATFRDNEFVAILGQSGSGKTTMLNILGGLDHANSGEIVINGVSTKQYKAKDWDTYRNHHVGFVFQSYNLIPHQSVLSNVELALTLSGEHGASRKERARKALERVGLADHAHKKPNQLSGGQMQRVAIARALVNDPDIVLADEPTGALDNNTGIQIMDLLREVAHDRLVIMVTHNPELAQHYATRIIRLQDGKIVDDSMPFSAPQQDCKAGAVDTSAVDARAVPAQRSNKSGKASMSFLTALGLSANNLMTKKGRTILTAFAGSIGIIGIAAILALSNGVNDYIAQTEKNAMSSYPLTINENAADFTKLLTTMARANSEDRQKDVKEGQIGITSDVSSMFDTVKKNDLAGFKKYIESSSSSIKSNSNAIRYKYNVAPNFYLPTADASTLPLGKVLESGPQGSTSMMGLSSSFGNTSTDSFQELIDNHEVLASQYTVVAGRWPKNYDEAVLVLDKDGQLSDYTLYNIGVLDPDIFRNLLSNLTKDQKSTVEAAKNITFTYEDALKLTYKVVEQPTLYQFNSSTNTWSDMSNDTTYMRQAIDKGITVKVVGIIRPAEGQSSGSLSQGIAYTSDLTHKLMEDNAQTDIVKQQIANPEVDVFTGQTFEQLKNNANSSLDLSKLFTVDQKMLASAFSFDTSKLSSLSSALDLSKLDTSKMDLDPSALTFDTDALTQSITPDMIMRLLQGAPKPDFEKLGQLLGTLDPMQQQQITDILQQIANGFLPWWYAQHPGQSLTPDIDLSADLQAYLQSEAVQTLLGQLNSIVGDTFKTGIQSFAEEYFSKQFVPYLQQQMSEFAQKAAQSMMEQISSALQSQMSVLTNGLTSALQSSLSNSAQSLQNAFSFDPAAFAKAIRFNMTQEELMAMFTNLSSARRYSYDSNLSKLGYGNLDKPSAIDIYPKDFEAKSTIMSEIDSYNAKLREEGKSDNTITYSDLTGTLMTSVTNIVNMISLVLIAFVSISLVVSSIMIGIITYISVLERRKEIGILRAMGASKRNVANVFNAETFIEGLISGVFAILVVVGLSIPINALVEHLNGIRNIMQLAPGSAIILILISIVLTVIAGIIPSRSAAAADPVEALRSE</sequence>
<gene>
    <name evidence="12" type="ORF">SAMN04489746_1559</name>
</gene>
<dbReference type="InterPro" id="IPR003439">
    <property type="entry name" value="ABC_transporter-like_ATP-bd"/>
</dbReference>
<organism evidence="12 13">
    <name type="scientific">Atopobium minutum</name>
    <dbReference type="NCBI Taxonomy" id="1381"/>
    <lineage>
        <taxon>Bacteria</taxon>
        <taxon>Bacillati</taxon>
        <taxon>Actinomycetota</taxon>
        <taxon>Coriobacteriia</taxon>
        <taxon>Coriobacteriales</taxon>
        <taxon>Atopobiaceae</taxon>
        <taxon>Atopobium</taxon>
    </lineage>
</organism>
<feature type="transmembrane region" description="Helical" evidence="10">
    <location>
        <begin position="969"/>
        <end position="998"/>
    </location>
</feature>
<keyword evidence="8 10" id="KW-0472">Membrane</keyword>
<evidence type="ECO:0000256" key="7">
    <source>
        <dbReference type="ARBA" id="ARBA00022989"/>
    </source>
</evidence>
<feature type="transmembrane region" description="Helical" evidence="10">
    <location>
        <begin position="281"/>
        <end position="300"/>
    </location>
</feature>
<keyword evidence="4 10" id="KW-0812">Transmembrane</keyword>
<keyword evidence="2" id="KW-0813">Transport</keyword>
<dbReference type="GO" id="GO:0022857">
    <property type="term" value="F:transmembrane transporter activity"/>
    <property type="evidence" value="ECO:0007669"/>
    <property type="project" value="UniProtKB-ARBA"/>
</dbReference>
<evidence type="ECO:0000256" key="1">
    <source>
        <dbReference type="ARBA" id="ARBA00004429"/>
    </source>
</evidence>
<dbReference type="EMBL" id="FNSH01000002">
    <property type="protein sequence ID" value="SEC25953.1"/>
    <property type="molecule type" value="Genomic_DNA"/>
</dbReference>
<dbReference type="InterPro" id="IPR003838">
    <property type="entry name" value="ABC3_permease_C"/>
</dbReference>
<dbReference type="InterPro" id="IPR036535">
    <property type="entry name" value="STAT_N_sf"/>
</dbReference>
<protein>
    <submittedName>
        <fullName evidence="12">ABC-type lipoprotein export system, ATPase component</fullName>
    </submittedName>
</protein>
<dbReference type="RefSeq" id="WP_002563812.1">
    <property type="nucleotide sequence ID" value="NZ_CALJSN010000005.1"/>
</dbReference>
<comment type="caution">
    <text evidence="12">The sequence shown here is derived from an EMBL/GenBank/DDBJ whole genome shotgun (WGS) entry which is preliminary data.</text>
</comment>
<dbReference type="CDD" id="cd03255">
    <property type="entry name" value="ABC_MJ0796_LolCDE_FtsE"/>
    <property type="match status" value="1"/>
</dbReference>
<evidence type="ECO:0000256" key="6">
    <source>
        <dbReference type="ARBA" id="ARBA00022840"/>
    </source>
</evidence>
<dbReference type="PROSITE" id="PS00211">
    <property type="entry name" value="ABC_TRANSPORTER_1"/>
    <property type="match status" value="1"/>
</dbReference>
<evidence type="ECO:0000256" key="2">
    <source>
        <dbReference type="ARBA" id="ARBA00022448"/>
    </source>
</evidence>
<dbReference type="PROSITE" id="PS50893">
    <property type="entry name" value="ABC_TRANSPORTER_2"/>
    <property type="match status" value="1"/>
</dbReference>
<dbReference type="Gene3D" id="3.40.50.300">
    <property type="entry name" value="P-loop containing nucleotide triphosphate hydrolases"/>
    <property type="match status" value="1"/>
</dbReference>
<keyword evidence="12" id="KW-0449">Lipoprotein</keyword>
<dbReference type="PANTHER" id="PTHR42798">
    <property type="entry name" value="LIPOPROTEIN-RELEASING SYSTEM ATP-BINDING PROTEIN LOLD"/>
    <property type="match status" value="1"/>
</dbReference>
<dbReference type="Pfam" id="PF02687">
    <property type="entry name" value="FtsX"/>
    <property type="match status" value="1"/>
</dbReference>
<dbReference type="Gene3D" id="1.10.532.10">
    <property type="entry name" value="STAT transcription factor, N-terminal domain"/>
    <property type="match status" value="1"/>
</dbReference>
<evidence type="ECO:0000256" key="5">
    <source>
        <dbReference type="ARBA" id="ARBA00022741"/>
    </source>
</evidence>
<accession>A0AB38A8E0</accession>
<evidence type="ECO:0000313" key="13">
    <source>
        <dbReference type="Proteomes" id="UP000183687"/>
    </source>
</evidence>
<evidence type="ECO:0000259" key="11">
    <source>
        <dbReference type="PROSITE" id="PS50893"/>
    </source>
</evidence>
<evidence type="ECO:0000313" key="12">
    <source>
        <dbReference type="EMBL" id="SEC25953.1"/>
    </source>
</evidence>
<feature type="transmembrane region" description="Helical" evidence="10">
    <location>
        <begin position="1030"/>
        <end position="1051"/>
    </location>
</feature>
<dbReference type="SUPFAM" id="SSF52540">
    <property type="entry name" value="P-loop containing nucleoside triphosphate hydrolases"/>
    <property type="match status" value="1"/>
</dbReference>
<keyword evidence="7 10" id="KW-1133">Transmembrane helix</keyword>
<keyword evidence="5" id="KW-0547">Nucleotide-binding</keyword>
<dbReference type="PANTHER" id="PTHR42798:SF6">
    <property type="entry name" value="CELL DIVISION ATP-BINDING PROTEIN FTSE"/>
    <property type="match status" value="1"/>
</dbReference>
<dbReference type="SMART" id="SM00382">
    <property type="entry name" value="AAA"/>
    <property type="match status" value="1"/>
</dbReference>
<evidence type="ECO:0000256" key="3">
    <source>
        <dbReference type="ARBA" id="ARBA00022475"/>
    </source>
</evidence>
<evidence type="ECO:0000256" key="9">
    <source>
        <dbReference type="ARBA" id="ARBA00038388"/>
    </source>
</evidence>
<dbReference type="GO" id="GO:0016887">
    <property type="term" value="F:ATP hydrolysis activity"/>
    <property type="evidence" value="ECO:0007669"/>
    <property type="project" value="InterPro"/>
</dbReference>
<dbReference type="AlphaFoldDB" id="A0AB38A8E0"/>
<dbReference type="InterPro" id="IPR027417">
    <property type="entry name" value="P-loop_NTPase"/>
</dbReference>